<keyword evidence="4" id="KW-0547">Nucleotide-binding</keyword>
<dbReference type="SUPFAM" id="SSF52540">
    <property type="entry name" value="P-loop containing nucleoside triphosphate hydrolases"/>
    <property type="match status" value="1"/>
</dbReference>
<accession>F6K731</accession>
<feature type="compositionally biased region" description="Low complexity" evidence="6">
    <location>
        <begin position="271"/>
        <end position="289"/>
    </location>
</feature>
<dbReference type="Pfam" id="PF01057">
    <property type="entry name" value="Parvo_NS1"/>
    <property type="match status" value="1"/>
</dbReference>
<feature type="non-terminal residue" evidence="8">
    <location>
        <position position="1"/>
    </location>
</feature>
<keyword evidence="2" id="KW-1048">Host nucleus</keyword>
<dbReference type="GO" id="GO:0006260">
    <property type="term" value="P:DNA replication"/>
    <property type="evidence" value="ECO:0007669"/>
    <property type="project" value="UniProtKB-KW"/>
</dbReference>
<dbReference type="InterPro" id="IPR001257">
    <property type="entry name" value="Parvovirus_NS1_helicase"/>
</dbReference>
<dbReference type="Gene3D" id="3.40.50.300">
    <property type="entry name" value="P-loop containing nucleotide triphosphate hydrolases"/>
    <property type="match status" value="1"/>
</dbReference>
<evidence type="ECO:0000256" key="4">
    <source>
        <dbReference type="ARBA" id="ARBA00022741"/>
    </source>
</evidence>
<organism evidence="8">
    <name type="scientific">Parvovirus partridge/PA147/ITA/2008</name>
    <dbReference type="NCBI Taxonomy" id="995017"/>
    <lineage>
        <taxon>Viruses</taxon>
        <taxon>Monodnaviria</taxon>
        <taxon>Shotokuvirae</taxon>
        <taxon>Cossaviricota</taxon>
        <taxon>Quintoviricetes</taxon>
        <taxon>Piccovirales</taxon>
        <taxon>Parvoviridae</taxon>
    </lineage>
</organism>
<dbReference type="GO" id="GO:0005524">
    <property type="term" value="F:ATP binding"/>
    <property type="evidence" value="ECO:0007669"/>
    <property type="project" value="UniProtKB-KW"/>
</dbReference>
<keyword evidence="3" id="KW-0235">DNA replication</keyword>
<sequence length="308" mass="35348">YDIDTWNLGARFKQQPESKGPDIDEANPMVKEILQCIMEHNCKTLEEVIKKGPDLVVKHLHRPGFASIVQNCLTFSKCVKHTWSLKQYANVVSDPSHIHGILLHQGINPSDFDFVFWQWITKRHAKRNCIHIYGPSNTGKSSLFFGLGKCCPVGEIVNGNNFNFEGLIDAYWGKWEEPLCSPEIAEKCKQIFEGMETAIPVKFKRPYMLPRTPIVITTNSMIWEWCPNQKGPFRNGMWFYTFAYDLTNGEFIPRTTEPSCQCRYCEISRGRPTNTSRSTTRSLQRTKQSIQSKLATGNASRKSEWIVS</sequence>
<feature type="region of interest" description="Disordered" evidence="6">
    <location>
        <begin position="271"/>
        <end position="308"/>
    </location>
</feature>
<name>F6K731_9VIRU</name>
<feature type="compositionally biased region" description="Polar residues" evidence="6">
    <location>
        <begin position="290"/>
        <end position="300"/>
    </location>
</feature>
<dbReference type="InterPro" id="IPR027417">
    <property type="entry name" value="P-loop_NTPase"/>
</dbReference>
<evidence type="ECO:0000256" key="6">
    <source>
        <dbReference type="SAM" id="MobiDB-lite"/>
    </source>
</evidence>
<dbReference type="GO" id="GO:0042025">
    <property type="term" value="C:host cell nucleus"/>
    <property type="evidence" value="ECO:0007669"/>
    <property type="project" value="UniProtKB-SubCell"/>
</dbReference>
<comment type="subcellular location">
    <subcellularLocation>
        <location evidence="1">Host nucleus</location>
    </subcellularLocation>
</comment>
<evidence type="ECO:0000313" key="8">
    <source>
        <dbReference type="EMBL" id="ADZ48579.2"/>
    </source>
</evidence>
<keyword evidence="5" id="KW-0067">ATP-binding</keyword>
<evidence type="ECO:0000256" key="1">
    <source>
        <dbReference type="ARBA" id="ARBA00004147"/>
    </source>
</evidence>
<feature type="non-terminal residue" evidence="8">
    <location>
        <position position="308"/>
    </location>
</feature>
<dbReference type="EMBL" id="HM362436">
    <property type="protein sequence ID" value="ADZ48579.2"/>
    <property type="molecule type" value="Genomic_DNA"/>
</dbReference>
<evidence type="ECO:0000256" key="3">
    <source>
        <dbReference type="ARBA" id="ARBA00022705"/>
    </source>
</evidence>
<evidence type="ECO:0000259" key="7">
    <source>
        <dbReference type="Pfam" id="PF01057"/>
    </source>
</evidence>
<proteinExistence type="predicted"/>
<reference evidence="8" key="1">
    <citation type="submission" date="2016-03" db="EMBL/GenBank/DDBJ databases">
        <title>Partial genome sequence of parvovirus associated with hepatitis in grey partridges.</title>
        <authorList>
            <person name="Manarolla G."/>
            <person name="Pisoni G."/>
            <person name="Grilli G."/>
        </authorList>
    </citation>
    <scope>NUCLEOTIDE SEQUENCE</scope>
    <source>
        <strain evidence="8">PA147-08</strain>
    </source>
</reference>
<evidence type="ECO:0000256" key="5">
    <source>
        <dbReference type="ARBA" id="ARBA00022840"/>
    </source>
</evidence>
<protein>
    <submittedName>
        <fullName evidence="8">Nonstructural protein</fullName>
    </submittedName>
</protein>
<dbReference type="GO" id="GO:0019079">
    <property type="term" value="P:viral genome replication"/>
    <property type="evidence" value="ECO:0007669"/>
    <property type="project" value="InterPro"/>
</dbReference>
<evidence type="ECO:0000256" key="2">
    <source>
        <dbReference type="ARBA" id="ARBA00022562"/>
    </source>
</evidence>
<feature type="domain" description="Parvovirus non-structural protein 1 helicase" evidence="7">
    <location>
        <begin position="98"/>
        <end position="222"/>
    </location>
</feature>